<evidence type="ECO:0000313" key="1">
    <source>
        <dbReference type="EMBL" id="EMS66695.1"/>
    </source>
</evidence>
<accession>M8ANM3</accession>
<dbReference type="AlphaFoldDB" id="M8ANM3"/>
<gene>
    <name evidence="1" type="ORF">TRIUR3_32378</name>
</gene>
<sequence length="96" mass="10702">MAEEETWEGGHVDLAAAARAMEVGRCQEARCRGGRWGMEERHETSKQRTVQGLQRGEVEEELAVLALPMPAAGRYGGWRARRALISGKRIIGKVRE</sequence>
<protein>
    <submittedName>
        <fullName evidence="1">Uncharacterized protein</fullName>
    </submittedName>
</protein>
<reference evidence="1" key="1">
    <citation type="journal article" date="2013" name="Nature">
        <title>Draft genome of the wheat A-genome progenitor Triticum urartu.</title>
        <authorList>
            <person name="Ling H.Q."/>
            <person name="Zhao S."/>
            <person name="Liu D."/>
            <person name="Wang J."/>
            <person name="Sun H."/>
            <person name="Zhang C."/>
            <person name="Fan H."/>
            <person name="Li D."/>
            <person name="Dong L."/>
            <person name="Tao Y."/>
            <person name="Gao C."/>
            <person name="Wu H."/>
            <person name="Li Y."/>
            <person name="Cui Y."/>
            <person name="Guo X."/>
            <person name="Zheng S."/>
            <person name="Wang B."/>
            <person name="Yu K."/>
            <person name="Liang Q."/>
            <person name="Yang W."/>
            <person name="Lou X."/>
            <person name="Chen J."/>
            <person name="Feng M."/>
            <person name="Jian J."/>
            <person name="Zhang X."/>
            <person name="Luo G."/>
            <person name="Jiang Y."/>
            <person name="Liu J."/>
            <person name="Wang Z."/>
            <person name="Sha Y."/>
            <person name="Zhang B."/>
            <person name="Wu H."/>
            <person name="Tang D."/>
            <person name="Shen Q."/>
            <person name="Xue P."/>
            <person name="Zou S."/>
            <person name="Wang X."/>
            <person name="Liu X."/>
            <person name="Wang F."/>
            <person name="Yang Y."/>
            <person name="An X."/>
            <person name="Dong Z."/>
            <person name="Zhang K."/>
            <person name="Zhang X."/>
            <person name="Luo M.C."/>
            <person name="Dvorak J."/>
            <person name="Tong Y."/>
            <person name="Wang J."/>
            <person name="Yang H."/>
            <person name="Li Z."/>
            <person name="Wang D."/>
            <person name="Zhang A."/>
            <person name="Wang J."/>
        </authorList>
    </citation>
    <scope>NUCLEOTIDE SEQUENCE</scope>
</reference>
<proteinExistence type="predicted"/>
<organism evidence="1">
    <name type="scientific">Triticum urartu</name>
    <name type="common">Red wild einkorn</name>
    <name type="synonym">Crithodium urartu</name>
    <dbReference type="NCBI Taxonomy" id="4572"/>
    <lineage>
        <taxon>Eukaryota</taxon>
        <taxon>Viridiplantae</taxon>
        <taxon>Streptophyta</taxon>
        <taxon>Embryophyta</taxon>
        <taxon>Tracheophyta</taxon>
        <taxon>Spermatophyta</taxon>
        <taxon>Magnoliopsida</taxon>
        <taxon>Liliopsida</taxon>
        <taxon>Poales</taxon>
        <taxon>Poaceae</taxon>
        <taxon>BOP clade</taxon>
        <taxon>Pooideae</taxon>
        <taxon>Triticodae</taxon>
        <taxon>Triticeae</taxon>
        <taxon>Triticinae</taxon>
        <taxon>Triticum</taxon>
    </lineage>
</organism>
<dbReference type="EMBL" id="KD028892">
    <property type="protein sequence ID" value="EMS66695.1"/>
    <property type="molecule type" value="Genomic_DNA"/>
</dbReference>
<dbReference type="OMA" id="MAEEETW"/>
<name>M8ANM3_TRIUA</name>